<dbReference type="SUPFAM" id="SSF54695">
    <property type="entry name" value="POZ domain"/>
    <property type="match status" value="1"/>
</dbReference>
<dbReference type="PANTHER" id="PTHR24413">
    <property type="entry name" value="SPECKLE-TYPE POZ PROTEIN"/>
    <property type="match status" value="1"/>
</dbReference>
<dbReference type="SMART" id="SM00225">
    <property type="entry name" value="BTB"/>
    <property type="match status" value="1"/>
</dbReference>
<accession>A0A3S4F2V7</accession>
<protein>
    <submittedName>
        <fullName evidence="2">F188d5e0-3fba-47bb-ae5a-d0f7f33ce58c</fullName>
    </submittedName>
</protein>
<dbReference type="CDD" id="cd18186">
    <property type="entry name" value="BTB_POZ_ZBTB_KLHL-like"/>
    <property type="match status" value="1"/>
</dbReference>
<dbReference type="Proteomes" id="UP000289323">
    <property type="component" value="Unassembled WGS sequence"/>
</dbReference>
<name>A0A3S4F2V7_9PEZI</name>
<dbReference type="EMBL" id="OUUZ01000015">
    <property type="protein sequence ID" value="SPQ25676.1"/>
    <property type="molecule type" value="Genomic_DNA"/>
</dbReference>
<dbReference type="AlphaFoldDB" id="A0A3S4F2V7"/>
<feature type="domain" description="BTB" evidence="1">
    <location>
        <begin position="19"/>
        <end position="86"/>
    </location>
</feature>
<evidence type="ECO:0000313" key="3">
    <source>
        <dbReference type="Proteomes" id="UP000289323"/>
    </source>
</evidence>
<evidence type="ECO:0000259" key="1">
    <source>
        <dbReference type="PROSITE" id="PS50097"/>
    </source>
</evidence>
<evidence type="ECO:0000313" key="2">
    <source>
        <dbReference type="EMBL" id="SPQ25676.1"/>
    </source>
</evidence>
<gene>
    <name evidence="2" type="ORF">TT172_LOCUS8095</name>
</gene>
<proteinExistence type="predicted"/>
<reference evidence="2 3" key="1">
    <citation type="submission" date="2018-04" db="EMBL/GenBank/DDBJ databases">
        <authorList>
            <person name="Huttner S."/>
            <person name="Dainat J."/>
        </authorList>
    </citation>
    <scope>NUCLEOTIDE SEQUENCE [LARGE SCALE GENOMIC DNA]</scope>
</reference>
<sequence length="280" mass="31112">MENQFRSSDEKLLRTGLFSDVTVKCGDRTWQLHKNILCSRCVWFEKALTGSFQEAKSGMVEISNFAPEAIDWVVRYIYTGVCDIPSLKSSAPPTKTNFVTCYEVYTVADYFALAPLAKIALDTLAAEFDARLGPIQLQYESAAEWLPELCEAIRLVYADTPLPDANLTPIRRAFVSFVHTARFYFLQDAEFNRFLDEEAPGLALDLFRAMRATGDFVAHLPDACCSFCKMKPTTRGDKAYYTHLAPDTLRLTACCSTCAAKKDLGSGMANWAGKRGPAGA</sequence>
<dbReference type="PROSITE" id="PS50097">
    <property type="entry name" value="BTB"/>
    <property type="match status" value="1"/>
</dbReference>
<dbReference type="InterPro" id="IPR011333">
    <property type="entry name" value="SKP1/BTB/POZ_sf"/>
</dbReference>
<organism evidence="2 3">
    <name type="scientific">Thermothielavioides terrestris</name>
    <dbReference type="NCBI Taxonomy" id="2587410"/>
    <lineage>
        <taxon>Eukaryota</taxon>
        <taxon>Fungi</taxon>
        <taxon>Dikarya</taxon>
        <taxon>Ascomycota</taxon>
        <taxon>Pezizomycotina</taxon>
        <taxon>Sordariomycetes</taxon>
        <taxon>Sordariomycetidae</taxon>
        <taxon>Sordariales</taxon>
        <taxon>Chaetomiaceae</taxon>
        <taxon>Thermothielavioides</taxon>
    </lineage>
</organism>
<dbReference type="Pfam" id="PF00651">
    <property type="entry name" value="BTB"/>
    <property type="match status" value="1"/>
</dbReference>
<dbReference type="Gene3D" id="3.30.710.10">
    <property type="entry name" value="Potassium Channel Kv1.1, Chain A"/>
    <property type="match status" value="1"/>
</dbReference>
<dbReference type="InterPro" id="IPR000210">
    <property type="entry name" value="BTB/POZ_dom"/>
</dbReference>